<dbReference type="Proteomes" id="UP000572377">
    <property type="component" value="Unassembled WGS sequence"/>
</dbReference>
<dbReference type="Pfam" id="PF05229">
    <property type="entry name" value="SCPU"/>
    <property type="match status" value="2"/>
</dbReference>
<feature type="domain" description="Spore coat protein U/FanG" evidence="3">
    <location>
        <begin position="181"/>
        <end position="313"/>
    </location>
</feature>
<proteinExistence type="predicted"/>
<dbReference type="AlphaFoldDB" id="A0A849L7C7"/>
<keyword evidence="5" id="KW-1185">Reference proteome</keyword>
<feature type="region of interest" description="Disordered" evidence="1">
    <location>
        <begin position="270"/>
        <end position="295"/>
    </location>
</feature>
<protein>
    <submittedName>
        <fullName evidence="4">Spore coat U domain-containing protein</fullName>
    </submittedName>
</protein>
<reference evidence="4 5" key="1">
    <citation type="submission" date="2020-05" db="EMBL/GenBank/DDBJ databases">
        <title>Gimesia benthica sp. nov., a novel planctomycete isolated from a deep-sea water sample of the Northwest Indian Ocean.</title>
        <authorList>
            <person name="Wang J."/>
            <person name="Ruan C."/>
            <person name="Song L."/>
            <person name="Zhu Y."/>
            <person name="Li A."/>
            <person name="Zheng X."/>
            <person name="Wang L."/>
            <person name="Lu Z."/>
            <person name="Huang Y."/>
            <person name="Du W."/>
            <person name="Zhou Y."/>
            <person name="Huang L."/>
            <person name="Dai X."/>
        </authorList>
    </citation>
    <scope>NUCLEOTIDE SEQUENCE [LARGE SCALE GENOMIC DNA]</scope>
    <source>
        <strain evidence="4 5">YYQ-30</strain>
    </source>
</reference>
<keyword evidence="2" id="KW-0732">Signal</keyword>
<feature type="domain" description="Spore coat protein U/FanG" evidence="3">
    <location>
        <begin position="27"/>
        <end position="156"/>
    </location>
</feature>
<evidence type="ECO:0000256" key="1">
    <source>
        <dbReference type="SAM" id="MobiDB-lite"/>
    </source>
</evidence>
<dbReference type="InterPro" id="IPR053167">
    <property type="entry name" value="Spore_coat_component"/>
</dbReference>
<evidence type="ECO:0000313" key="5">
    <source>
        <dbReference type="Proteomes" id="UP000572377"/>
    </source>
</evidence>
<dbReference type="PANTHER" id="PTHR37089:SF4">
    <property type="entry name" value="EXPORTED PROTEIN"/>
    <property type="match status" value="1"/>
</dbReference>
<comment type="caution">
    <text evidence="4">The sequence shown here is derived from an EMBL/GenBank/DDBJ whole genome shotgun (WGS) entry which is preliminary data.</text>
</comment>
<dbReference type="SMART" id="SM00972">
    <property type="entry name" value="SCPU"/>
    <property type="match status" value="1"/>
</dbReference>
<sequence>MLTRSSIAVLAIAIALLFHAPSARAALVCEATIQDVVFGEVSVRDGASDTTLANVSITCAGGTPSTSARVCIDIGTGSGGANAGRSPRYLAGPQGATLAYELTSGNYASSGGTLWTNAEFDVTLDANGDGSVVPGLYAEITSTGSGFVGGTYSSTFLSGSDVSLDYGAGSICTTSGDVTGFQVTADVTPSCTITAWPLDFGNIDGTIPAPIDDMTTLDISCTDGTPYTVSLGLGMGTNVTGPSQRKMMSGSEALTYGLYLDAARTMPWGDGAGDDHAGTGTGTGSNQSTPVYGRIQSGQSVPVGTYVDSVVVTIEY</sequence>
<feature type="compositionally biased region" description="Polar residues" evidence="1">
    <location>
        <begin position="285"/>
        <end position="295"/>
    </location>
</feature>
<evidence type="ECO:0000259" key="3">
    <source>
        <dbReference type="Pfam" id="PF05229"/>
    </source>
</evidence>
<name>A0A849L7C7_9RHOB</name>
<evidence type="ECO:0000313" key="4">
    <source>
        <dbReference type="EMBL" id="NNU82032.1"/>
    </source>
</evidence>
<dbReference type="RefSeq" id="WP_171326894.1">
    <property type="nucleotide sequence ID" value="NZ_JABFBC010000004.1"/>
</dbReference>
<gene>
    <name evidence="4" type="ORF">HMH01_16460</name>
</gene>
<organism evidence="4 5">
    <name type="scientific">Halovulum dunhuangense</name>
    <dbReference type="NCBI Taxonomy" id="1505036"/>
    <lineage>
        <taxon>Bacteria</taxon>
        <taxon>Pseudomonadati</taxon>
        <taxon>Pseudomonadota</taxon>
        <taxon>Alphaproteobacteria</taxon>
        <taxon>Rhodobacterales</taxon>
        <taxon>Paracoccaceae</taxon>
        <taxon>Halovulum</taxon>
    </lineage>
</organism>
<dbReference type="PANTHER" id="PTHR37089">
    <property type="entry name" value="PROTEIN U-RELATED"/>
    <property type="match status" value="1"/>
</dbReference>
<feature type="chain" id="PRO_5032428622" evidence="2">
    <location>
        <begin position="26"/>
        <end position="316"/>
    </location>
</feature>
<feature type="signal peptide" evidence="2">
    <location>
        <begin position="1"/>
        <end position="25"/>
    </location>
</feature>
<accession>A0A849L7C7</accession>
<dbReference type="InterPro" id="IPR007893">
    <property type="entry name" value="Spore_coat_U/FanG"/>
</dbReference>
<dbReference type="EMBL" id="JABFBC010000004">
    <property type="protein sequence ID" value="NNU82032.1"/>
    <property type="molecule type" value="Genomic_DNA"/>
</dbReference>
<evidence type="ECO:0000256" key="2">
    <source>
        <dbReference type="SAM" id="SignalP"/>
    </source>
</evidence>